<dbReference type="Gene3D" id="1.10.357.10">
    <property type="entry name" value="Tetracycline Repressor, domain 2"/>
    <property type="match status" value="1"/>
</dbReference>
<dbReference type="SUPFAM" id="SSF46689">
    <property type="entry name" value="Homeodomain-like"/>
    <property type="match status" value="1"/>
</dbReference>
<name>A0A6H1WS88_9BACT</name>
<dbReference type="AlphaFoldDB" id="A0A6H1WS88"/>
<keyword evidence="5" id="KW-1185">Reference proteome</keyword>
<feature type="DNA-binding region" description="H-T-H motif" evidence="2">
    <location>
        <begin position="34"/>
        <end position="53"/>
    </location>
</feature>
<sequence>MNRRSKKALRAELRREILAAALSVFSEKGFHGARMVDIARRAGVAVGTLYQFFSGKADLYQTLLEEVARRIHGRVLAVLRKEAPVLPLLREFLTVKLAALEENQDILGLHLREVWEARFQGVRARVLPELYEEYLSALGEVLSRLPHPLSSRPRLYAALVDGVIATAVVEALEGRSPFPTAKDLWPLLTRALIPEEEAHAP</sequence>
<dbReference type="InterPro" id="IPR001647">
    <property type="entry name" value="HTH_TetR"/>
</dbReference>
<evidence type="ECO:0000256" key="1">
    <source>
        <dbReference type="ARBA" id="ARBA00023125"/>
    </source>
</evidence>
<evidence type="ECO:0000256" key="2">
    <source>
        <dbReference type="PROSITE-ProRule" id="PRU00335"/>
    </source>
</evidence>
<dbReference type="PANTHER" id="PTHR30055:SF226">
    <property type="entry name" value="HTH-TYPE TRANSCRIPTIONAL REGULATOR PKSA"/>
    <property type="match status" value="1"/>
</dbReference>
<accession>A0A6H1WS88</accession>
<dbReference type="InterPro" id="IPR009057">
    <property type="entry name" value="Homeodomain-like_sf"/>
</dbReference>
<dbReference type="PRINTS" id="PR00455">
    <property type="entry name" value="HTHTETR"/>
</dbReference>
<dbReference type="GO" id="GO:0000976">
    <property type="term" value="F:transcription cis-regulatory region binding"/>
    <property type="evidence" value="ECO:0007669"/>
    <property type="project" value="TreeGrafter"/>
</dbReference>
<dbReference type="PROSITE" id="PS50977">
    <property type="entry name" value="HTH_TETR_2"/>
    <property type="match status" value="1"/>
</dbReference>
<evidence type="ECO:0000259" key="3">
    <source>
        <dbReference type="PROSITE" id="PS50977"/>
    </source>
</evidence>
<dbReference type="GO" id="GO:0003700">
    <property type="term" value="F:DNA-binding transcription factor activity"/>
    <property type="evidence" value="ECO:0007669"/>
    <property type="project" value="TreeGrafter"/>
</dbReference>
<dbReference type="KEGG" id="tmai:FVE67_03930"/>
<dbReference type="EMBL" id="CP042909">
    <property type="protein sequence ID" value="QJA05996.1"/>
    <property type="molecule type" value="Genomic_DNA"/>
</dbReference>
<protein>
    <submittedName>
        <fullName evidence="4">TetR/AcrR family transcriptional regulator</fullName>
    </submittedName>
</protein>
<dbReference type="RefSeq" id="WP_168719350.1">
    <property type="nucleotide sequence ID" value="NZ_CP042909.1"/>
</dbReference>
<dbReference type="Pfam" id="PF00440">
    <property type="entry name" value="TetR_N"/>
    <property type="match status" value="1"/>
</dbReference>
<reference evidence="4 5" key="1">
    <citation type="submission" date="2019-08" db="EMBL/GenBank/DDBJ databases">
        <title>Complete genome sequence of Thermosulfurimonas marina SU872T, an anaerobic thermophilic chemolithoautotrophic bacterium isolated from a shallow marine hydrothermal vent.</title>
        <authorList>
            <person name="Allioux M."/>
            <person name="Jebbar M."/>
            <person name="Slobodkina G."/>
            <person name="Slobodkin A."/>
            <person name="Moalic Y."/>
            <person name="Frolova A."/>
            <person name="Shao Z."/>
            <person name="Alain K."/>
        </authorList>
    </citation>
    <scope>NUCLEOTIDE SEQUENCE [LARGE SCALE GENOMIC DNA]</scope>
    <source>
        <strain evidence="4 5">SU872</strain>
    </source>
</reference>
<gene>
    <name evidence="4" type="ORF">FVE67_03930</name>
</gene>
<evidence type="ECO:0000313" key="4">
    <source>
        <dbReference type="EMBL" id="QJA05996.1"/>
    </source>
</evidence>
<keyword evidence="1 2" id="KW-0238">DNA-binding</keyword>
<evidence type="ECO:0000313" key="5">
    <source>
        <dbReference type="Proteomes" id="UP000501253"/>
    </source>
</evidence>
<dbReference type="Proteomes" id="UP000501253">
    <property type="component" value="Chromosome"/>
</dbReference>
<proteinExistence type="predicted"/>
<organism evidence="4 5">
    <name type="scientific">Thermosulfurimonas marina</name>
    <dbReference type="NCBI Taxonomy" id="2047767"/>
    <lineage>
        <taxon>Bacteria</taxon>
        <taxon>Pseudomonadati</taxon>
        <taxon>Thermodesulfobacteriota</taxon>
        <taxon>Thermodesulfobacteria</taxon>
        <taxon>Thermodesulfobacteriales</taxon>
        <taxon>Thermodesulfobacteriaceae</taxon>
        <taxon>Thermosulfurimonas</taxon>
    </lineage>
</organism>
<dbReference type="PANTHER" id="PTHR30055">
    <property type="entry name" value="HTH-TYPE TRANSCRIPTIONAL REGULATOR RUTR"/>
    <property type="match status" value="1"/>
</dbReference>
<dbReference type="InterPro" id="IPR050109">
    <property type="entry name" value="HTH-type_TetR-like_transc_reg"/>
</dbReference>
<feature type="domain" description="HTH tetR-type" evidence="3">
    <location>
        <begin position="11"/>
        <end position="71"/>
    </location>
</feature>